<dbReference type="SUPFAM" id="SSF51197">
    <property type="entry name" value="Clavaminate synthase-like"/>
    <property type="match status" value="1"/>
</dbReference>
<keyword evidence="3" id="KW-1185">Reference proteome</keyword>
<reference evidence="2 3" key="1">
    <citation type="submission" date="2024-09" db="EMBL/GenBank/DDBJ databases">
        <authorList>
            <person name="Sun Q."/>
            <person name="Mori K."/>
        </authorList>
    </citation>
    <scope>NUCLEOTIDE SEQUENCE [LARGE SCALE GENOMIC DNA]</scope>
    <source>
        <strain evidence="2 3">CECT 7955</strain>
    </source>
</reference>
<dbReference type="Proteomes" id="UP001589607">
    <property type="component" value="Unassembled WGS sequence"/>
</dbReference>
<name>A0ABV5GSU0_9FLAO</name>
<dbReference type="InterPro" id="IPR027450">
    <property type="entry name" value="AlkB-like"/>
</dbReference>
<accession>A0ABV5GSU0</accession>
<dbReference type="PROSITE" id="PS51471">
    <property type="entry name" value="FE2OG_OXY"/>
    <property type="match status" value="1"/>
</dbReference>
<protein>
    <submittedName>
        <fullName evidence="2">Alpha-ketoglutarate-dependent dioxygenase AlkB</fullName>
    </submittedName>
</protein>
<dbReference type="RefSeq" id="WP_236456394.1">
    <property type="nucleotide sequence ID" value="NZ_CBCSGE010000014.1"/>
</dbReference>
<keyword evidence="2" id="KW-0560">Oxidoreductase</keyword>
<organism evidence="2 3">
    <name type="scientific">Flavobacterium jumunjinense</name>
    <dbReference type="NCBI Taxonomy" id="998845"/>
    <lineage>
        <taxon>Bacteria</taxon>
        <taxon>Pseudomonadati</taxon>
        <taxon>Bacteroidota</taxon>
        <taxon>Flavobacteriia</taxon>
        <taxon>Flavobacteriales</taxon>
        <taxon>Flavobacteriaceae</taxon>
        <taxon>Flavobacterium</taxon>
    </lineage>
</organism>
<dbReference type="InterPro" id="IPR032854">
    <property type="entry name" value="ALKBH3"/>
</dbReference>
<proteinExistence type="predicted"/>
<dbReference type="Gene3D" id="2.60.120.590">
    <property type="entry name" value="Alpha-ketoglutarate-dependent dioxygenase AlkB-like"/>
    <property type="match status" value="1"/>
</dbReference>
<keyword evidence="2" id="KW-0223">Dioxygenase</keyword>
<comment type="caution">
    <text evidence="2">The sequence shown here is derived from an EMBL/GenBank/DDBJ whole genome shotgun (WGS) entry which is preliminary data.</text>
</comment>
<dbReference type="EMBL" id="JBHMEY010000089">
    <property type="protein sequence ID" value="MFB9098457.1"/>
    <property type="molecule type" value="Genomic_DNA"/>
</dbReference>
<dbReference type="PANTHER" id="PTHR31212:SF4">
    <property type="entry name" value="ALPHA-KETOGLUTARATE-DEPENDENT DIOXYGENASE ALKB HOMOLOG 3"/>
    <property type="match status" value="1"/>
</dbReference>
<dbReference type="InterPro" id="IPR037151">
    <property type="entry name" value="AlkB-like_sf"/>
</dbReference>
<dbReference type="InterPro" id="IPR005123">
    <property type="entry name" value="Oxoglu/Fe-dep_dioxygenase_dom"/>
</dbReference>
<feature type="domain" description="Fe2OG dioxygenase" evidence="1">
    <location>
        <begin position="97"/>
        <end position="193"/>
    </location>
</feature>
<dbReference type="PANTHER" id="PTHR31212">
    <property type="entry name" value="ALPHA-KETOGLUTARATE-DEPENDENT DIOXYGENASE ALKB HOMOLOG 3"/>
    <property type="match status" value="1"/>
</dbReference>
<gene>
    <name evidence="2" type="ORF">ACFFVF_18280</name>
</gene>
<evidence type="ECO:0000313" key="2">
    <source>
        <dbReference type="EMBL" id="MFB9098457.1"/>
    </source>
</evidence>
<dbReference type="GO" id="GO:0051213">
    <property type="term" value="F:dioxygenase activity"/>
    <property type="evidence" value="ECO:0007669"/>
    <property type="project" value="UniProtKB-KW"/>
</dbReference>
<evidence type="ECO:0000313" key="3">
    <source>
        <dbReference type="Proteomes" id="UP001589607"/>
    </source>
</evidence>
<sequence>MKLPLNCSVEYISDFLNHEEAKELYEVLINEYNIENSRLIIEAGGKLIRTDSFKILFASERLIEINSHPENIHGKVHVWSGAMKKIKERVETLLDKEFELAMCIYYPNGEYFAPYHFDQQTSGYKTILPSISLGEVREFCFKSNETDEVYSLELANGSLLIMKDHAQDRYMHSLPQNSKYKNPRINITFREPSFK</sequence>
<evidence type="ECO:0000259" key="1">
    <source>
        <dbReference type="PROSITE" id="PS51471"/>
    </source>
</evidence>
<dbReference type="Pfam" id="PF13532">
    <property type="entry name" value="2OG-FeII_Oxy_2"/>
    <property type="match status" value="1"/>
</dbReference>